<evidence type="ECO:0000313" key="1">
    <source>
        <dbReference type="EMBL" id="MBC9982248.1"/>
    </source>
</evidence>
<dbReference type="InterPro" id="IPR037171">
    <property type="entry name" value="NagB/RpiA_transferase-like"/>
</dbReference>
<dbReference type="InterPro" id="IPR004165">
    <property type="entry name" value="CoA_trans_fam_I"/>
</dbReference>
<dbReference type="PANTHER" id="PTHR43293:SF3">
    <property type="entry name" value="CHOLESTEROL RING-CLEAVING HYDROLASE IPDB SUBUNIT"/>
    <property type="match status" value="1"/>
</dbReference>
<dbReference type="PANTHER" id="PTHR43293">
    <property type="entry name" value="ACETATE COA-TRANSFERASE YDIF"/>
    <property type="match status" value="1"/>
</dbReference>
<sequence length="557" mass="59253">MSKTTSLSKAVQATVAPGATLLFAFTHNRSHAAAFEVARQFRDRACLNLVATGLLEYASILVAAGAVAHMESAFAGGTYPAPSPSRQLQLAYAAYKDSDPDWTNLTMTLRLMAGAMGWPFVPTNSLRGSSLWRDSSRTIVADPFTGKETAVIAPLRPDVTFMHAPVADTLGNAIVHAPDAEESWGIYAARKVVVTADRVISPREFREIGPRTGIPGHLVAHVVEAPFGAHPQGQFVWSEAEGVASYAEDYAFRQMLRSIVRDPAKLRTWVEDWVFSTDHESYLRRLGAGRLARLRGEAIAPTPAEPRGAGEPPSAEERAAVLAMRIAEREATAGRAETLFAGIGLAHIAAWGAERRCQERGVTTALIAETGMVGFRPILGDPYLFNRPNAASSLFHASFIQTLGVLAGANAKNCLAMLAAGQIDRHGNINSSRAPDGGLIVGSGGANDLASGAARCLVVMPLKPGRFVDELPFVTTPIRNHAGVATDLGLLSRDNNGDLIVSGVMCAAGDEQASLAAIAERCGREVRPAEKLARFDPPGGGELALLRNFDPQRVILG</sequence>
<dbReference type="Gene3D" id="3.40.1080.10">
    <property type="entry name" value="Glutaconate Coenzyme A-transferase"/>
    <property type="match status" value="2"/>
</dbReference>
<evidence type="ECO:0000313" key="2">
    <source>
        <dbReference type="Proteomes" id="UP000639516"/>
    </source>
</evidence>
<dbReference type="Proteomes" id="UP000639516">
    <property type="component" value="Unassembled WGS sequence"/>
</dbReference>
<gene>
    <name evidence="1" type="ORF">HA482_28980</name>
</gene>
<accession>A0ABR7UEE1</accession>
<protein>
    <submittedName>
        <fullName evidence="1">3-oxoacid CoA-transferase</fullName>
    </submittedName>
</protein>
<organism evidence="1 2">
    <name type="scientific">Bradyrhizobium campsiandrae</name>
    <dbReference type="NCBI Taxonomy" id="1729892"/>
    <lineage>
        <taxon>Bacteria</taxon>
        <taxon>Pseudomonadati</taxon>
        <taxon>Pseudomonadota</taxon>
        <taxon>Alphaproteobacteria</taxon>
        <taxon>Hyphomicrobiales</taxon>
        <taxon>Nitrobacteraceae</taxon>
        <taxon>Bradyrhizobium</taxon>
    </lineage>
</organism>
<dbReference type="EMBL" id="JAATTO010000047">
    <property type="protein sequence ID" value="MBC9982248.1"/>
    <property type="molecule type" value="Genomic_DNA"/>
</dbReference>
<dbReference type="SUPFAM" id="SSF100950">
    <property type="entry name" value="NagB/RpiA/CoA transferase-like"/>
    <property type="match status" value="2"/>
</dbReference>
<dbReference type="SMART" id="SM00882">
    <property type="entry name" value="CoA_trans"/>
    <property type="match status" value="1"/>
</dbReference>
<keyword evidence="2" id="KW-1185">Reference proteome</keyword>
<name>A0ABR7UEE1_9BRAD</name>
<comment type="caution">
    <text evidence="1">The sequence shown here is derived from an EMBL/GenBank/DDBJ whole genome shotgun (WGS) entry which is preliminary data.</text>
</comment>
<proteinExistence type="predicted"/>
<dbReference type="Pfam" id="PF01144">
    <property type="entry name" value="CoA_trans"/>
    <property type="match status" value="1"/>
</dbReference>
<dbReference type="Gene3D" id="3.30.30.40">
    <property type="match status" value="1"/>
</dbReference>
<reference evidence="1 2" key="1">
    <citation type="journal article" date="2020" name="Arch. Microbiol.">
        <title>Bradyrhizobium campsiandrae sp. nov., a nitrogen-fixing bacterial strain isolated from a native leguminous tree from the Amazon adapted to flooded conditions.</title>
        <authorList>
            <person name="Cabral Michel D."/>
            <person name="Martins da Costa E."/>
            <person name="Azarias Guimaraes A."/>
            <person name="Soares de Carvalho T."/>
            <person name="Santos de Castro Caputo P."/>
            <person name="Willems A."/>
            <person name="de Souza Moreira F.M."/>
        </authorList>
    </citation>
    <scope>NUCLEOTIDE SEQUENCE [LARGE SCALE GENOMIC DNA]</scope>
    <source>
        <strain evidence="2">INPA 384B</strain>
    </source>
</reference>